<organism evidence="1 2">
    <name type="scientific">Sorangium cellulosum</name>
    <name type="common">Polyangium cellulosum</name>
    <dbReference type="NCBI Taxonomy" id="56"/>
    <lineage>
        <taxon>Bacteria</taxon>
        <taxon>Pseudomonadati</taxon>
        <taxon>Myxococcota</taxon>
        <taxon>Polyangia</taxon>
        <taxon>Polyangiales</taxon>
        <taxon>Polyangiaceae</taxon>
        <taxon>Sorangium</taxon>
    </lineage>
</organism>
<evidence type="ECO:0000313" key="1">
    <source>
        <dbReference type="EMBL" id="AUX22188.1"/>
    </source>
</evidence>
<proteinExistence type="predicted"/>
<protein>
    <submittedName>
        <fullName evidence="1">Uncharacterized protein</fullName>
    </submittedName>
</protein>
<evidence type="ECO:0000313" key="2">
    <source>
        <dbReference type="Proteomes" id="UP000295781"/>
    </source>
</evidence>
<sequence>MLTFEEEGTLQLEPGEVHRVWVVGHPPAPYKVSFSLLGDAGGAWLDRTTATADEEGRAWVELHASNLSTFRLRAATKEGLAAELGVAVSAEGFGTLRVTPVYQGTRSANGWTASVVAGATCEELAATAPEAPMGALVAHGGPDGPVVVTGAPVGPSLAVALHSGRTLWGCARERELQAGITRDVRVPIKDLPVDLAATRLDMTLTIASAEGLDALFEASTERMIHGFLPDGEEAASLLDAMKLAAPPDEADAFMARRAALGWDTTAREHLAALSPRLQDRCRGWARAGLAEAPLSIVGSLSGAVELPGRALFDVSRFGSLPAASAGVPPDQTMSWTADPGDVLRLAGTLSWSPSRYVGGAAGLGAAAEMPATGSIAAAIAAAAECPALGAALGGYPGCNSTCMATLCARGLELRWLASMEAPDRAGPTGKLVVNASGHAQIDSTGAPMKWTADWLGTVHDGTDAEASVHGEASAVSTEVPAD</sequence>
<dbReference type="EMBL" id="CP012670">
    <property type="protein sequence ID" value="AUX22188.1"/>
    <property type="molecule type" value="Genomic_DNA"/>
</dbReference>
<dbReference type="RefSeq" id="WP_129356614.1">
    <property type="nucleotide sequence ID" value="NZ_CP012670.1"/>
</dbReference>
<dbReference type="AlphaFoldDB" id="A0A4P2PZW4"/>
<accession>A0A4P2PZW4</accession>
<gene>
    <name evidence="1" type="ORF">SOCEGT47_026890</name>
</gene>
<dbReference type="OrthoDB" id="5518547at2"/>
<dbReference type="Proteomes" id="UP000295781">
    <property type="component" value="Chromosome"/>
</dbReference>
<reference evidence="1 2" key="1">
    <citation type="submission" date="2015-09" db="EMBL/GenBank/DDBJ databases">
        <title>Sorangium comparison.</title>
        <authorList>
            <person name="Zaburannyi N."/>
            <person name="Bunk B."/>
            <person name="Overmann J."/>
            <person name="Mueller R."/>
        </authorList>
    </citation>
    <scope>NUCLEOTIDE SEQUENCE [LARGE SCALE GENOMIC DNA]</scope>
    <source>
        <strain evidence="1 2">So ceGT47</strain>
    </source>
</reference>
<name>A0A4P2PZW4_SORCE</name>